<organism evidence="3 4">
    <name type="scientific">Mesorhabditis belari</name>
    <dbReference type="NCBI Taxonomy" id="2138241"/>
    <lineage>
        <taxon>Eukaryota</taxon>
        <taxon>Metazoa</taxon>
        <taxon>Ecdysozoa</taxon>
        <taxon>Nematoda</taxon>
        <taxon>Chromadorea</taxon>
        <taxon>Rhabditida</taxon>
        <taxon>Rhabditina</taxon>
        <taxon>Rhabditomorpha</taxon>
        <taxon>Rhabditoidea</taxon>
        <taxon>Rhabditidae</taxon>
        <taxon>Mesorhabditinae</taxon>
        <taxon>Mesorhabditis</taxon>
    </lineage>
</organism>
<dbReference type="Pfam" id="PF00014">
    <property type="entry name" value="Kunitz_BPTI"/>
    <property type="match status" value="2"/>
</dbReference>
<reference evidence="4" key="1">
    <citation type="submission" date="2024-02" db="UniProtKB">
        <authorList>
            <consortium name="WormBaseParasite"/>
        </authorList>
    </citation>
    <scope>IDENTIFICATION</scope>
</reference>
<dbReference type="InterPro" id="IPR053014">
    <property type="entry name" value="Cuticle_assoc_divergent"/>
</dbReference>
<evidence type="ECO:0000256" key="1">
    <source>
        <dbReference type="SAM" id="SignalP"/>
    </source>
</evidence>
<dbReference type="AlphaFoldDB" id="A0AAF3J614"/>
<evidence type="ECO:0000313" key="3">
    <source>
        <dbReference type="Proteomes" id="UP000887575"/>
    </source>
</evidence>
<feature type="chain" id="PRO_5041921524" evidence="1">
    <location>
        <begin position="17"/>
        <end position="184"/>
    </location>
</feature>
<dbReference type="InterPro" id="IPR036880">
    <property type="entry name" value="Kunitz_BPTI_sf"/>
</dbReference>
<dbReference type="InterPro" id="IPR020901">
    <property type="entry name" value="Prtase_inh_Kunz-CS"/>
</dbReference>
<keyword evidence="3" id="KW-1185">Reference proteome</keyword>
<dbReference type="PROSITE" id="PS50279">
    <property type="entry name" value="BPTI_KUNITZ_2"/>
    <property type="match status" value="2"/>
</dbReference>
<protein>
    <submittedName>
        <fullName evidence="4">BPTI/Kunitz inhibitor domain-containing protein</fullName>
    </submittedName>
</protein>
<evidence type="ECO:0000259" key="2">
    <source>
        <dbReference type="PROSITE" id="PS50279"/>
    </source>
</evidence>
<dbReference type="GO" id="GO:0004867">
    <property type="term" value="F:serine-type endopeptidase inhibitor activity"/>
    <property type="evidence" value="ECO:0007669"/>
    <property type="project" value="InterPro"/>
</dbReference>
<dbReference type="WBParaSite" id="MBELARI_LOCUS18421">
    <property type="protein sequence ID" value="MBELARI_LOCUS18421"/>
    <property type="gene ID" value="MBELARI_LOCUS18421"/>
</dbReference>
<dbReference type="PROSITE" id="PS00280">
    <property type="entry name" value="BPTI_KUNITZ_1"/>
    <property type="match status" value="1"/>
</dbReference>
<accession>A0AAF3J614</accession>
<dbReference type="SUPFAM" id="SSF57362">
    <property type="entry name" value="BPTI-like"/>
    <property type="match status" value="2"/>
</dbReference>
<dbReference type="InterPro" id="IPR002223">
    <property type="entry name" value="Kunitz_BPTI"/>
</dbReference>
<name>A0AAF3J614_9BILA</name>
<feature type="domain" description="BPTI/Kunitz inhibitor" evidence="2">
    <location>
        <begin position="128"/>
        <end position="181"/>
    </location>
</feature>
<proteinExistence type="predicted"/>
<feature type="domain" description="BPTI/Kunitz inhibitor" evidence="2">
    <location>
        <begin position="19"/>
        <end position="72"/>
    </location>
</feature>
<sequence length="184" mass="20682">MWLFLTILIFLSTAIAQDCSQEKDRGERCDTDQPKQKFAFEPKTGDCVPFYYLGCKGTENKFATYKECKSFCSKKNDSTSNRVVDVCELKTDAKIPDLAVSCSDGNICNEGYECKNAKWCCPTKTTICNLPASSGNEAVSGIHYGRYVYMIGLKNCIRFSYFGLEGNFNNFKTFNDCKSFCGDL</sequence>
<dbReference type="Proteomes" id="UP000887575">
    <property type="component" value="Unassembled WGS sequence"/>
</dbReference>
<feature type="signal peptide" evidence="1">
    <location>
        <begin position="1"/>
        <end position="16"/>
    </location>
</feature>
<keyword evidence="1" id="KW-0732">Signal</keyword>
<dbReference type="Gene3D" id="4.10.410.10">
    <property type="entry name" value="Pancreatic trypsin inhibitor Kunitz domain"/>
    <property type="match status" value="2"/>
</dbReference>
<dbReference type="PANTHER" id="PTHR46339">
    <property type="entry name" value="PROTEIN CBG15282-RELATED"/>
    <property type="match status" value="1"/>
</dbReference>
<evidence type="ECO:0000313" key="4">
    <source>
        <dbReference type="WBParaSite" id="MBELARI_LOCUS18421"/>
    </source>
</evidence>
<dbReference type="SMART" id="SM00131">
    <property type="entry name" value="KU"/>
    <property type="match status" value="2"/>
</dbReference>